<proteinExistence type="predicted"/>
<comment type="caution">
    <text evidence="1">The sequence shown here is derived from an EMBL/GenBank/DDBJ whole genome shotgun (WGS) entry which is preliminary data.</text>
</comment>
<sequence>MLASGINCPSAEPRRASYALSYVLRRDSADGRSCHLRSVFPPQMNTAGLIRIVWSTSNEPRMRRMVGPTRTRR</sequence>
<organism evidence="1 2">
    <name type="scientific">Ancylostoma ceylanicum</name>
    <dbReference type="NCBI Taxonomy" id="53326"/>
    <lineage>
        <taxon>Eukaryota</taxon>
        <taxon>Metazoa</taxon>
        <taxon>Ecdysozoa</taxon>
        <taxon>Nematoda</taxon>
        <taxon>Chromadorea</taxon>
        <taxon>Rhabditida</taxon>
        <taxon>Rhabditina</taxon>
        <taxon>Rhabditomorpha</taxon>
        <taxon>Strongyloidea</taxon>
        <taxon>Ancylostomatidae</taxon>
        <taxon>Ancylostomatinae</taxon>
        <taxon>Ancylostoma</taxon>
    </lineage>
</organism>
<evidence type="ECO:0000313" key="2">
    <source>
        <dbReference type="Proteomes" id="UP000024635"/>
    </source>
</evidence>
<protein>
    <submittedName>
        <fullName evidence="1">Uncharacterized protein</fullName>
    </submittedName>
</protein>
<keyword evidence="2" id="KW-1185">Reference proteome</keyword>
<evidence type="ECO:0000313" key="1">
    <source>
        <dbReference type="EMBL" id="EYB95057.1"/>
    </source>
</evidence>
<dbReference type="EMBL" id="JARK01001500">
    <property type="protein sequence ID" value="EYB95057.1"/>
    <property type="molecule type" value="Genomic_DNA"/>
</dbReference>
<reference evidence="2" key="1">
    <citation type="journal article" date="2015" name="Nat. Genet.">
        <title>The genome and transcriptome of the zoonotic hookworm Ancylostoma ceylanicum identify infection-specific gene families.</title>
        <authorList>
            <person name="Schwarz E.M."/>
            <person name="Hu Y."/>
            <person name="Antoshechkin I."/>
            <person name="Miller M.M."/>
            <person name="Sternberg P.W."/>
            <person name="Aroian R.V."/>
        </authorList>
    </citation>
    <scope>NUCLEOTIDE SEQUENCE</scope>
    <source>
        <strain evidence="2">HY135</strain>
    </source>
</reference>
<gene>
    <name evidence="1" type="primary">Acey_s0164.g3539</name>
    <name evidence="1" type="ORF">Y032_0164g3539</name>
</gene>
<dbReference type="Proteomes" id="UP000024635">
    <property type="component" value="Unassembled WGS sequence"/>
</dbReference>
<accession>A0A016SXD4</accession>
<name>A0A016SXD4_9BILA</name>
<dbReference type="AlphaFoldDB" id="A0A016SXD4"/>